<dbReference type="PANTHER" id="PTHR30486:SF6">
    <property type="entry name" value="TYPE IV PILUS RETRACTATION ATPASE PILT"/>
    <property type="match status" value="1"/>
</dbReference>
<dbReference type="BioCyc" id="CSTA292563:G1353-1848-MONOMER"/>
<dbReference type="InterPro" id="IPR001482">
    <property type="entry name" value="T2SS/T4SS_dom"/>
</dbReference>
<dbReference type="SUPFAM" id="SSF52540">
    <property type="entry name" value="P-loop containing nucleoside triphosphate hydrolases"/>
    <property type="match status" value="1"/>
</dbReference>
<comment type="similarity">
    <text evidence="1">Belongs to the GSP E family.</text>
</comment>
<feature type="compositionally biased region" description="Basic and acidic residues" evidence="2">
    <location>
        <begin position="54"/>
        <end position="63"/>
    </location>
</feature>
<dbReference type="Gene3D" id="3.40.50.300">
    <property type="entry name" value="P-loop containing nucleotide triphosphate hydrolases"/>
    <property type="match status" value="1"/>
</dbReference>
<sequence>MSNSADRPKKPLPLPPLVPPDNNQSSKVKEDEDDQTRVSLGKMPFPSRSTSNDIQRDMIDIGNRKPLSLDDDLDDEDDSESVTQINPSSKVPPLGNSRVGLGNGSTSPRTPGGIPPRGATVPRSTPEPTGVKRGAPIGRSPLNPPMPSKSEYVPLTPPAVRAPGQPSLEELIKMAYDEGYSDVHLGVGELVRMRDRGEILTLDQYPEIDNNTFMSWLQEILRPEDIQKFKKELEFDGATQYEFARVRINVFDTLRGHALVLRLIPLKILSIEQLKLPPIFKDVCEAHKGLVLITGPTGSGKSTTLAAMIDYINAEQNKHIITIEDPIEFVHKSRKSLIKQREVGVNTLKFDNALKASLREDPDIILVGEMRDKETVNTALKAAQTGHLVMGTLHTNSAVKTLERIFTLYTAEEQPAIRSAIAESLVSIIAQGLCRTTDGKRAAYHDILINTETVKDYILSNKYDEITVLMDEGEFDGMITMNKSLFNLYQEGRITEEIALEKSPVRNEMAMMLRGRI</sequence>
<proteinExistence type="inferred from homology"/>
<dbReference type="HOGENOM" id="CLU_013446_4_1_3"/>
<dbReference type="Pfam" id="PF00437">
    <property type="entry name" value="T2SSE"/>
    <property type="match status" value="1"/>
</dbReference>
<dbReference type="KEGG" id="csn:Cyast_1840"/>
<dbReference type="InterPro" id="IPR027417">
    <property type="entry name" value="P-loop_NTPase"/>
</dbReference>
<organism evidence="4 5">
    <name type="scientific">Cyanobacterium stanieri (strain ATCC 29140 / PCC 7202)</name>
    <dbReference type="NCBI Taxonomy" id="292563"/>
    <lineage>
        <taxon>Bacteria</taxon>
        <taxon>Bacillati</taxon>
        <taxon>Cyanobacteriota</taxon>
        <taxon>Cyanophyceae</taxon>
        <taxon>Oscillatoriophycideae</taxon>
        <taxon>Chroococcales</taxon>
        <taxon>Geminocystaceae</taxon>
        <taxon>Cyanobacterium</taxon>
    </lineage>
</organism>
<evidence type="ECO:0000256" key="1">
    <source>
        <dbReference type="ARBA" id="ARBA00006611"/>
    </source>
</evidence>
<dbReference type="Gene3D" id="3.30.450.90">
    <property type="match status" value="1"/>
</dbReference>
<dbReference type="AlphaFoldDB" id="K9YN12"/>
<dbReference type="InterPro" id="IPR050921">
    <property type="entry name" value="T4SS_GSP_E_ATPase"/>
</dbReference>
<dbReference type="STRING" id="292563.Cyast_1840"/>
<evidence type="ECO:0000256" key="2">
    <source>
        <dbReference type="SAM" id="MobiDB-lite"/>
    </source>
</evidence>
<dbReference type="InterPro" id="IPR006321">
    <property type="entry name" value="PilT/PilU"/>
</dbReference>
<dbReference type="EMBL" id="CP003940">
    <property type="protein sequence ID" value="AFZ47795.1"/>
    <property type="molecule type" value="Genomic_DNA"/>
</dbReference>
<dbReference type="NCBIfam" id="TIGR01420">
    <property type="entry name" value="pilT_fam"/>
    <property type="match status" value="1"/>
</dbReference>
<keyword evidence="5" id="KW-1185">Reference proteome</keyword>
<feature type="region of interest" description="Disordered" evidence="2">
    <location>
        <begin position="1"/>
        <end position="162"/>
    </location>
</feature>
<feature type="compositionally biased region" description="Acidic residues" evidence="2">
    <location>
        <begin position="69"/>
        <end position="80"/>
    </location>
</feature>
<dbReference type="PANTHER" id="PTHR30486">
    <property type="entry name" value="TWITCHING MOTILITY PROTEIN PILT"/>
    <property type="match status" value="1"/>
</dbReference>
<accession>K9YN12</accession>
<gene>
    <name evidence="4" type="ordered locus">Cyast_1840</name>
</gene>
<evidence type="ECO:0000313" key="5">
    <source>
        <dbReference type="Proteomes" id="UP000010483"/>
    </source>
</evidence>
<dbReference type="PATRIC" id="fig|292563.3.peg.1922"/>
<dbReference type="Proteomes" id="UP000010483">
    <property type="component" value="Chromosome"/>
</dbReference>
<dbReference type="PROSITE" id="PS00662">
    <property type="entry name" value="T2SP_E"/>
    <property type="match status" value="1"/>
</dbReference>
<dbReference type="GO" id="GO:0005524">
    <property type="term" value="F:ATP binding"/>
    <property type="evidence" value="ECO:0007669"/>
    <property type="project" value="InterPro"/>
</dbReference>
<dbReference type="eggNOG" id="COG2805">
    <property type="taxonomic scope" value="Bacteria"/>
</dbReference>
<evidence type="ECO:0000313" key="4">
    <source>
        <dbReference type="EMBL" id="AFZ47795.1"/>
    </source>
</evidence>
<feature type="domain" description="Bacterial type II secretion system protein E" evidence="3">
    <location>
        <begin position="358"/>
        <end position="372"/>
    </location>
</feature>
<protein>
    <submittedName>
        <fullName evidence="4">Twitching motility protein</fullName>
    </submittedName>
</protein>
<dbReference type="GO" id="GO:0016887">
    <property type="term" value="F:ATP hydrolysis activity"/>
    <property type="evidence" value="ECO:0007669"/>
    <property type="project" value="InterPro"/>
</dbReference>
<evidence type="ECO:0000259" key="3">
    <source>
        <dbReference type="PROSITE" id="PS00662"/>
    </source>
</evidence>
<dbReference type="CDD" id="cd01131">
    <property type="entry name" value="PilT"/>
    <property type="match status" value="1"/>
</dbReference>
<name>K9YN12_CYASC</name>
<reference evidence="5" key="1">
    <citation type="journal article" date="2013" name="Proc. Natl. Acad. Sci. U.S.A.">
        <title>Improving the coverage of the cyanobacterial phylum using diversity-driven genome sequencing.</title>
        <authorList>
            <person name="Shih P.M."/>
            <person name="Wu D."/>
            <person name="Latifi A."/>
            <person name="Axen S.D."/>
            <person name="Fewer D.P."/>
            <person name="Talla E."/>
            <person name="Calteau A."/>
            <person name="Cai F."/>
            <person name="Tandeau de Marsac N."/>
            <person name="Rippka R."/>
            <person name="Herdman M."/>
            <person name="Sivonen K."/>
            <person name="Coursin T."/>
            <person name="Laurent T."/>
            <person name="Goodwin L."/>
            <person name="Nolan M."/>
            <person name="Davenport K.W."/>
            <person name="Han C.S."/>
            <person name="Rubin E.M."/>
            <person name="Eisen J.A."/>
            <person name="Woyke T."/>
            <person name="Gugger M."/>
            <person name="Kerfeld C.A."/>
        </authorList>
    </citation>
    <scope>NUCLEOTIDE SEQUENCE [LARGE SCALE GENOMIC DNA]</scope>
    <source>
        <strain evidence="5">ATCC 29140 / PCC 7202</strain>
    </source>
</reference>